<dbReference type="Proteomes" id="UP000544134">
    <property type="component" value="Unassembled WGS sequence"/>
</dbReference>
<dbReference type="AlphaFoldDB" id="A0A848IRJ0"/>
<comment type="caution">
    <text evidence="1">The sequence shown here is derived from an EMBL/GenBank/DDBJ whole genome shotgun (WGS) entry which is preliminary data.</text>
</comment>
<dbReference type="RefSeq" id="WP_206003210.1">
    <property type="nucleotide sequence ID" value="NZ_JABBGJ010000062.1"/>
</dbReference>
<proteinExistence type="predicted"/>
<protein>
    <submittedName>
        <fullName evidence="1">Uncharacterized protein</fullName>
    </submittedName>
</protein>
<gene>
    <name evidence="1" type="ORF">HHL24_39000</name>
</gene>
<organism evidence="1 2">
    <name type="scientific">Paraburkholderia polaris</name>
    <dbReference type="NCBI Taxonomy" id="2728848"/>
    <lineage>
        <taxon>Bacteria</taxon>
        <taxon>Pseudomonadati</taxon>
        <taxon>Pseudomonadota</taxon>
        <taxon>Betaproteobacteria</taxon>
        <taxon>Burkholderiales</taxon>
        <taxon>Burkholderiaceae</taxon>
        <taxon>Paraburkholderia</taxon>
    </lineage>
</organism>
<sequence>MKIRTFVSEAADPALRGPQIGEACAQEIAGTTSLCLYNDKLTERLQGVLAEGSRFQQAAAKPRQV</sequence>
<reference evidence="1 2" key="1">
    <citation type="submission" date="2020-04" db="EMBL/GenBank/DDBJ databases">
        <title>Paraburkholderia sp. RP-4-7 isolated from soil.</title>
        <authorList>
            <person name="Dahal R.H."/>
        </authorList>
    </citation>
    <scope>NUCLEOTIDE SEQUENCE [LARGE SCALE GENOMIC DNA]</scope>
    <source>
        <strain evidence="1 2">RP-4-7</strain>
    </source>
</reference>
<accession>A0A848IRJ0</accession>
<name>A0A848IRJ0_9BURK</name>
<evidence type="ECO:0000313" key="2">
    <source>
        <dbReference type="Proteomes" id="UP000544134"/>
    </source>
</evidence>
<keyword evidence="2" id="KW-1185">Reference proteome</keyword>
<evidence type="ECO:0000313" key="1">
    <source>
        <dbReference type="EMBL" id="NMM03850.1"/>
    </source>
</evidence>
<dbReference type="EMBL" id="JABBGJ010000062">
    <property type="protein sequence ID" value="NMM03850.1"/>
    <property type="molecule type" value="Genomic_DNA"/>
</dbReference>